<keyword evidence="1" id="KW-0732">Signal</keyword>
<evidence type="ECO:0000256" key="1">
    <source>
        <dbReference type="SAM" id="SignalP"/>
    </source>
</evidence>
<proteinExistence type="predicted"/>
<comment type="caution">
    <text evidence="2">The sequence shown here is derived from an EMBL/GenBank/DDBJ whole genome shotgun (WGS) entry which is preliminary data.</text>
</comment>
<organism evidence="2 3">
    <name type="scientific">Actinomadura rubrobrunea</name>
    <dbReference type="NCBI Taxonomy" id="115335"/>
    <lineage>
        <taxon>Bacteria</taxon>
        <taxon>Bacillati</taxon>
        <taxon>Actinomycetota</taxon>
        <taxon>Actinomycetes</taxon>
        <taxon>Streptosporangiales</taxon>
        <taxon>Thermomonosporaceae</taxon>
        <taxon>Actinomadura</taxon>
    </lineage>
</organism>
<keyword evidence="3" id="KW-1185">Reference proteome</keyword>
<feature type="signal peptide" evidence="1">
    <location>
        <begin position="1"/>
        <end position="32"/>
    </location>
</feature>
<dbReference type="Proteomes" id="UP001165124">
    <property type="component" value="Unassembled WGS sequence"/>
</dbReference>
<evidence type="ECO:0000313" key="3">
    <source>
        <dbReference type="Proteomes" id="UP001165124"/>
    </source>
</evidence>
<sequence>MSRNSRGPLAVVRLALSAALACGAVQAPAAQAAQTTARGQVCMFTYPYSRDALAGHVAWAFQTGPNRWTFGSYSKRPMWKSGWTTSAMISKFRRMGYDGYRCKWTHQRRASAATATWQRLRRTPYRLWTNNCLTVSVAVFRSYSRELRSLPSASGTLPRRYYDRTLPRYGFGKNHRLR</sequence>
<feature type="chain" id="PRO_5040924507" description="DUF4189 domain-containing protein" evidence="1">
    <location>
        <begin position="33"/>
        <end position="178"/>
    </location>
</feature>
<reference evidence="2" key="1">
    <citation type="submission" date="2023-02" db="EMBL/GenBank/DDBJ databases">
        <title>Actinomadura rubrobrunea NBRC 14622.</title>
        <authorList>
            <person name="Ichikawa N."/>
            <person name="Sato H."/>
            <person name="Tonouchi N."/>
        </authorList>
    </citation>
    <scope>NUCLEOTIDE SEQUENCE</scope>
    <source>
        <strain evidence="2">NBRC 14622</strain>
    </source>
</reference>
<gene>
    <name evidence="2" type="ORF">Arub01_43730</name>
</gene>
<dbReference type="AlphaFoldDB" id="A0A9W6Q010"/>
<evidence type="ECO:0000313" key="2">
    <source>
        <dbReference type="EMBL" id="GLW66129.1"/>
    </source>
</evidence>
<dbReference type="EMBL" id="BSRZ01000012">
    <property type="protein sequence ID" value="GLW66129.1"/>
    <property type="molecule type" value="Genomic_DNA"/>
</dbReference>
<protein>
    <recommendedName>
        <fullName evidence="4">DUF4189 domain-containing protein</fullName>
    </recommendedName>
</protein>
<accession>A0A9W6Q010</accession>
<name>A0A9W6Q010_9ACTN</name>
<evidence type="ECO:0008006" key="4">
    <source>
        <dbReference type="Google" id="ProtNLM"/>
    </source>
</evidence>